<feature type="signal peptide" evidence="1">
    <location>
        <begin position="1"/>
        <end position="27"/>
    </location>
</feature>
<gene>
    <name evidence="2" type="ORF">SAMN05660461_0148</name>
</gene>
<sequence length="150" mass="17332">MKRNFLSIKKILLLVAMAALWLSQAMAAPTDTVLRLFSQAFPDAKYTRWVEDNEYYIVSFTRDETQCRIWYDKAGTLVYALRYCGESELPLSVLLTVKKEYADKHIAGVTELTNKNGVSYELLLSDNKKWYVVKSSSDGDMYLKYAMKKQ</sequence>
<accession>A0A1T5N356</accession>
<dbReference type="SUPFAM" id="SSF160574">
    <property type="entry name" value="BT0923-like"/>
    <property type="match status" value="1"/>
</dbReference>
<evidence type="ECO:0000313" key="2">
    <source>
        <dbReference type="EMBL" id="SKC94915.1"/>
    </source>
</evidence>
<dbReference type="AlphaFoldDB" id="A0A1T5N356"/>
<keyword evidence="1" id="KW-0732">Signal</keyword>
<dbReference type="Proteomes" id="UP000190166">
    <property type="component" value="Unassembled WGS sequence"/>
</dbReference>
<proteinExistence type="predicted"/>
<dbReference type="Gene3D" id="3.10.450.360">
    <property type="match status" value="1"/>
</dbReference>
<reference evidence="3" key="1">
    <citation type="submission" date="2017-02" db="EMBL/GenBank/DDBJ databases">
        <authorList>
            <person name="Varghese N."/>
            <person name="Submissions S."/>
        </authorList>
    </citation>
    <scope>NUCLEOTIDE SEQUENCE [LARGE SCALE GENOMIC DNA]</scope>
    <source>
        <strain evidence="3">DSM 18108</strain>
    </source>
</reference>
<protein>
    <recommendedName>
        <fullName evidence="4">Beta-lactamase-inhibitor-like, PepSY-like</fullName>
    </recommendedName>
</protein>
<keyword evidence="3" id="KW-1185">Reference proteome</keyword>
<evidence type="ECO:0000313" key="3">
    <source>
        <dbReference type="Proteomes" id="UP000190166"/>
    </source>
</evidence>
<name>A0A1T5N356_9BACT</name>
<dbReference type="STRING" id="393003.SAMN05660461_0148"/>
<evidence type="ECO:0000256" key="1">
    <source>
        <dbReference type="SAM" id="SignalP"/>
    </source>
</evidence>
<evidence type="ECO:0008006" key="4">
    <source>
        <dbReference type="Google" id="ProtNLM"/>
    </source>
</evidence>
<dbReference type="RefSeq" id="WP_079467505.1">
    <property type="nucleotide sequence ID" value="NZ_FUZZ01000001.1"/>
</dbReference>
<feature type="chain" id="PRO_5012346281" description="Beta-lactamase-inhibitor-like, PepSY-like" evidence="1">
    <location>
        <begin position="28"/>
        <end position="150"/>
    </location>
</feature>
<organism evidence="2 3">
    <name type="scientific">Chitinophaga ginsengisegetis</name>
    <dbReference type="NCBI Taxonomy" id="393003"/>
    <lineage>
        <taxon>Bacteria</taxon>
        <taxon>Pseudomonadati</taxon>
        <taxon>Bacteroidota</taxon>
        <taxon>Chitinophagia</taxon>
        <taxon>Chitinophagales</taxon>
        <taxon>Chitinophagaceae</taxon>
        <taxon>Chitinophaga</taxon>
    </lineage>
</organism>
<dbReference type="EMBL" id="FUZZ01000001">
    <property type="protein sequence ID" value="SKC94915.1"/>
    <property type="molecule type" value="Genomic_DNA"/>
</dbReference>